<dbReference type="STRING" id="1160895.CM19_11975"/>
<dbReference type="InterPro" id="IPR036390">
    <property type="entry name" value="WH_DNA-bd_sf"/>
</dbReference>
<protein>
    <submittedName>
        <fullName evidence="2">PadR family transcriptional regulator</fullName>
    </submittedName>
</protein>
<dbReference type="PANTHER" id="PTHR43252">
    <property type="entry name" value="TRANSCRIPTIONAL REGULATOR YQJI"/>
    <property type="match status" value="1"/>
</dbReference>
<proteinExistence type="predicted"/>
<dbReference type="InterPro" id="IPR036388">
    <property type="entry name" value="WH-like_DNA-bd_sf"/>
</dbReference>
<dbReference type="Gene3D" id="1.10.10.10">
    <property type="entry name" value="Winged helix-like DNA-binding domain superfamily/Winged helix DNA-binding domain"/>
    <property type="match status" value="1"/>
</dbReference>
<sequence length="134" mass="15528">MHRAFGHKRGLRFLILTSLREGPKNGVEIMKYIEGISMGGWSPSPGSLYPMLGILREENLIRKRDDGKYELTEEGKQIVGTFGGFHGLQRNTVDELEFYVEYLEDLRNRDPEKFNELKEKVKLLGERLMRLGLE</sequence>
<name>A0A031LLM1_9CREN</name>
<dbReference type="PANTHER" id="PTHR43252:SF5">
    <property type="entry name" value="TRANSCRIPTIONAL REGULATOR, PADR-LIKE FAMILY"/>
    <property type="match status" value="1"/>
</dbReference>
<feature type="domain" description="Transcription regulator PadR N-terminal" evidence="1">
    <location>
        <begin position="15"/>
        <end position="77"/>
    </location>
</feature>
<dbReference type="RefSeq" id="WP_048100621.1">
    <property type="nucleotide sequence ID" value="NZ_JFZT01000061.1"/>
</dbReference>
<dbReference type="Pfam" id="PF03551">
    <property type="entry name" value="PadR"/>
    <property type="match status" value="1"/>
</dbReference>
<evidence type="ECO:0000313" key="3">
    <source>
        <dbReference type="Proteomes" id="UP000024332"/>
    </source>
</evidence>
<dbReference type="InterPro" id="IPR005149">
    <property type="entry name" value="Tscrpt_reg_PadR_N"/>
</dbReference>
<dbReference type="AlphaFoldDB" id="A0A031LLM1"/>
<dbReference type="SUPFAM" id="SSF46785">
    <property type="entry name" value="Winged helix' DNA-binding domain"/>
    <property type="match status" value="1"/>
</dbReference>
<comment type="caution">
    <text evidence="2">The sequence shown here is derived from an EMBL/GenBank/DDBJ whole genome shotgun (WGS) entry which is preliminary data.</text>
</comment>
<evidence type="ECO:0000259" key="1">
    <source>
        <dbReference type="Pfam" id="PF03551"/>
    </source>
</evidence>
<dbReference type="EMBL" id="JFZT01000061">
    <property type="protein sequence ID" value="EZQ01788.1"/>
    <property type="molecule type" value="Genomic_DNA"/>
</dbReference>
<reference evidence="2 3" key="1">
    <citation type="submission" date="2014-03" db="EMBL/GenBank/DDBJ databases">
        <title>Draft genome sequence of the novel thermoacidophilic archaea Acidianus copahuensis ALE1 strain, isolated from Copahue volcanic area in Neuquen Argentina.</title>
        <authorList>
            <person name="Urbieta M.S."/>
            <person name="Rascovan N."/>
            <person name="Castro C."/>
            <person name="Revale S."/>
            <person name="Giaveno M.A."/>
            <person name="Vazquez M.P."/>
            <person name="Donati E.R."/>
        </authorList>
    </citation>
    <scope>NUCLEOTIDE SEQUENCE [LARGE SCALE GENOMIC DNA]</scope>
    <source>
        <strain evidence="2 3">ALE1</strain>
    </source>
</reference>
<dbReference type="Proteomes" id="UP000024332">
    <property type="component" value="Unassembled WGS sequence"/>
</dbReference>
<accession>A0A031LLM1</accession>
<gene>
    <name evidence="2" type="ORF">CM19_11975</name>
</gene>
<organism evidence="2 3">
    <name type="scientific">Candidatus Acidianus copahuensis</name>
    <dbReference type="NCBI Taxonomy" id="1160895"/>
    <lineage>
        <taxon>Archaea</taxon>
        <taxon>Thermoproteota</taxon>
        <taxon>Thermoprotei</taxon>
        <taxon>Sulfolobales</taxon>
        <taxon>Sulfolobaceae</taxon>
        <taxon>Acidianus</taxon>
    </lineage>
</organism>
<keyword evidence="3" id="KW-1185">Reference proteome</keyword>
<evidence type="ECO:0000313" key="2">
    <source>
        <dbReference type="EMBL" id="EZQ01788.1"/>
    </source>
</evidence>